<proteinExistence type="predicted"/>
<reference evidence="2" key="1">
    <citation type="journal article" date="2023" name="Nat. Plants">
        <title>Single-cell RNA sequencing provides a high-resolution roadmap for understanding the multicellular compartmentation of specialized metabolism.</title>
        <authorList>
            <person name="Sun S."/>
            <person name="Shen X."/>
            <person name="Li Y."/>
            <person name="Li Y."/>
            <person name="Wang S."/>
            <person name="Li R."/>
            <person name="Zhang H."/>
            <person name="Shen G."/>
            <person name="Guo B."/>
            <person name="Wei J."/>
            <person name="Xu J."/>
            <person name="St-Pierre B."/>
            <person name="Chen S."/>
            <person name="Sun C."/>
        </authorList>
    </citation>
    <scope>NUCLEOTIDE SEQUENCE [LARGE SCALE GENOMIC DNA]</scope>
</reference>
<name>A0ACC0AUE0_CATRO</name>
<comment type="caution">
    <text evidence="1">The sequence shown here is derived from an EMBL/GenBank/DDBJ whole genome shotgun (WGS) entry which is preliminary data.</text>
</comment>
<organism evidence="1 2">
    <name type="scientific">Catharanthus roseus</name>
    <name type="common">Madagascar periwinkle</name>
    <name type="synonym">Vinca rosea</name>
    <dbReference type="NCBI Taxonomy" id="4058"/>
    <lineage>
        <taxon>Eukaryota</taxon>
        <taxon>Viridiplantae</taxon>
        <taxon>Streptophyta</taxon>
        <taxon>Embryophyta</taxon>
        <taxon>Tracheophyta</taxon>
        <taxon>Spermatophyta</taxon>
        <taxon>Magnoliopsida</taxon>
        <taxon>eudicotyledons</taxon>
        <taxon>Gunneridae</taxon>
        <taxon>Pentapetalae</taxon>
        <taxon>asterids</taxon>
        <taxon>lamiids</taxon>
        <taxon>Gentianales</taxon>
        <taxon>Apocynaceae</taxon>
        <taxon>Rauvolfioideae</taxon>
        <taxon>Vinceae</taxon>
        <taxon>Catharanthinae</taxon>
        <taxon>Catharanthus</taxon>
    </lineage>
</organism>
<evidence type="ECO:0000313" key="1">
    <source>
        <dbReference type="EMBL" id="KAI5664603.1"/>
    </source>
</evidence>
<gene>
    <name evidence="1" type="ORF">M9H77_23926</name>
</gene>
<keyword evidence="2" id="KW-1185">Reference proteome</keyword>
<dbReference type="EMBL" id="CM044705">
    <property type="protein sequence ID" value="KAI5664603.1"/>
    <property type="molecule type" value="Genomic_DNA"/>
</dbReference>
<protein>
    <submittedName>
        <fullName evidence="1">Uncharacterized protein</fullName>
    </submittedName>
</protein>
<evidence type="ECO:0000313" key="2">
    <source>
        <dbReference type="Proteomes" id="UP001060085"/>
    </source>
</evidence>
<sequence>MGRAPCCDKTKVKRGPWSPEEDNTLKNYVQKYGTGGNWIALPHKAGLKRCGKSCRLRWLNYLRPDIKHGGFTEEEDNVILTLYSNIGSRWSVIASQLQGRTDNDVKNYWNTKLKKKLLALAAAASTNKYSTNFPNNSVDLGPINYTKYYGNSSSIPSISTTFPTYNNVDMMMINGYNSSSSSSTAATDNNQLIVSEMFYNNQENLLPLPRLMENEENGTNFNNNNNNYWSVGDQEMGYDLMELSSNNNSYAQEEEIINAAAAAEEIDMISNSNSVNYAFSSSLLASISEIEPYDHQGQLPQSSNFN</sequence>
<dbReference type="Proteomes" id="UP001060085">
    <property type="component" value="Linkage Group LG05"/>
</dbReference>
<accession>A0ACC0AUE0</accession>